<proteinExistence type="predicted"/>
<dbReference type="Gene3D" id="2.40.10.270">
    <property type="entry name" value="Bacteriophage SPP1 head-tail adaptor protein"/>
    <property type="match status" value="1"/>
</dbReference>
<dbReference type="Pfam" id="PF05521">
    <property type="entry name" value="Phage_HCP"/>
    <property type="match status" value="1"/>
</dbReference>
<gene>
    <name evidence="1" type="ORF">S01H1_58775</name>
</gene>
<reference evidence="1" key="1">
    <citation type="journal article" date="2014" name="Front. Microbiol.">
        <title>High frequency of phylogenetically diverse reductive dehalogenase-homologous genes in deep subseafloor sedimentary metagenomes.</title>
        <authorList>
            <person name="Kawai M."/>
            <person name="Futagami T."/>
            <person name="Toyoda A."/>
            <person name="Takaki Y."/>
            <person name="Nishi S."/>
            <person name="Hori S."/>
            <person name="Arai W."/>
            <person name="Tsubouchi T."/>
            <person name="Morono Y."/>
            <person name="Uchiyama I."/>
            <person name="Ito T."/>
            <person name="Fujiyama A."/>
            <person name="Inagaki F."/>
            <person name="Takami H."/>
        </authorList>
    </citation>
    <scope>NUCLEOTIDE SEQUENCE</scope>
    <source>
        <strain evidence="1">Expedition CK06-06</strain>
    </source>
</reference>
<protein>
    <recommendedName>
        <fullName evidence="2">Phage head-tail adaptor</fullName>
    </recommendedName>
</protein>
<evidence type="ECO:0008006" key="2">
    <source>
        <dbReference type="Google" id="ProtNLM"/>
    </source>
</evidence>
<dbReference type="NCBIfam" id="TIGR01563">
    <property type="entry name" value="gp16_SPP1"/>
    <property type="match status" value="1"/>
</dbReference>
<dbReference type="EMBL" id="BARS01038408">
    <property type="protein sequence ID" value="GAG22262.1"/>
    <property type="molecule type" value="Genomic_DNA"/>
</dbReference>
<dbReference type="InterPro" id="IPR038666">
    <property type="entry name" value="SSP1_head-tail_sf"/>
</dbReference>
<evidence type="ECO:0000313" key="1">
    <source>
        <dbReference type="EMBL" id="GAG22262.1"/>
    </source>
</evidence>
<organism evidence="1">
    <name type="scientific">marine sediment metagenome</name>
    <dbReference type="NCBI Taxonomy" id="412755"/>
    <lineage>
        <taxon>unclassified sequences</taxon>
        <taxon>metagenomes</taxon>
        <taxon>ecological metagenomes</taxon>
    </lineage>
</organism>
<dbReference type="InterPro" id="IPR008767">
    <property type="entry name" value="Phage_SPP1_head-tail_adaptor"/>
</dbReference>
<dbReference type="AlphaFoldDB" id="X0WGD7"/>
<name>X0WGD7_9ZZZZ</name>
<sequence length="108" mass="12753">MNIGKMNRRIRIETFTTAKDSFGQPIKTWVELKSVWANVWPVSNIERFEAAQVNRQVELRMHIHYRTDVTEQMRILYDGDYYDIQGIKEIGFREGLAFRCGLWKPEGG</sequence>
<accession>X0WGD7</accession>
<comment type="caution">
    <text evidence="1">The sequence shown here is derived from an EMBL/GenBank/DDBJ whole genome shotgun (WGS) entry which is preliminary data.</text>
</comment>